<dbReference type="Proteomes" id="UP000199036">
    <property type="component" value="Unassembled WGS sequence"/>
</dbReference>
<proteinExistence type="predicted"/>
<dbReference type="RefSeq" id="WP_091520823.1">
    <property type="nucleotide sequence ID" value="NZ_FOVI01000006.1"/>
</dbReference>
<organism evidence="1 2">
    <name type="scientific">Paenimyroides ummariense</name>
    <dbReference type="NCBI Taxonomy" id="913024"/>
    <lineage>
        <taxon>Bacteria</taxon>
        <taxon>Pseudomonadati</taxon>
        <taxon>Bacteroidota</taxon>
        <taxon>Flavobacteriia</taxon>
        <taxon>Flavobacteriales</taxon>
        <taxon>Flavobacteriaceae</taxon>
        <taxon>Paenimyroides</taxon>
    </lineage>
</organism>
<evidence type="ECO:0000313" key="1">
    <source>
        <dbReference type="EMBL" id="SFN49822.1"/>
    </source>
</evidence>
<sequence>MRNLFFGSSLLVGILLTGCGDTAKYSKLAEELNNSQTHNNKEIEAVGTIEVPTGLFAMEEGEKQKVLMSVSAGYEKIKNIELDYGKDKKNSMFVDIPKDQEEFEGKDFKLYDKNGKLIKRSNVRIKGTVKYGKDGDADEYVIQNVQIEQAE</sequence>
<evidence type="ECO:0008006" key="3">
    <source>
        <dbReference type="Google" id="ProtNLM"/>
    </source>
</evidence>
<evidence type="ECO:0000313" key="2">
    <source>
        <dbReference type="Proteomes" id="UP000199036"/>
    </source>
</evidence>
<dbReference type="EMBL" id="FOVI01000006">
    <property type="protein sequence ID" value="SFN49822.1"/>
    <property type="molecule type" value="Genomic_DNA"/>
</dbReference>
<dbReference type="OrthoDB" id="5688063at2"/>
<accession>A0A1I4ZHT0</accession>
<dbReference type="AlphaFoldDB" id="A0A1I4ZHT0"/>
<reference evidence="2" key="1">
    <citation type="submission" date="2016-10" db="EMBL/GenBank/DDBJ databases">
        <authorList>
            <person name="Varghese N."/>
            <person name="Submissions S."/>
        </authorList>
    </citation>
    <scope>NUCLEOTIDE SEQUENCE [LARGE SCALE GENOMIC DNA]</scope>
    <source>
        <strain evidence="2">DS-12</strain>
    </source>
</reference>
<keyword evidence="2" id="KW-1185">Reference proteome</keyword>
<gene>
    <name evidence="1" type="ORF">SAMN05421741_10682</name>
</gene>
<dbReference type="PROSITE" id="PS51257">
    <property type="entry name" value="PROKAR_LIPOPROTEIN"/>
    <property type="match status" value="1"/>
</dbReference>
<protein>
    <recommendedName>
        <fullName evidence="3">Lipoprotein</fullName>
    </recommendedName>
</protein>
<dbReference type="STRING" id="913024.SAMN05421741_10682"/>
<name>A0A1I4ZHT0_9FLAO</name>